<keyword evidence="2" id="KW-1185">Reference proteome</keyword>
<evidence type="ECO:0000313" key="1">
    <source>
        <dbReference type="EMBL" id="VDO23112.1"/>
    </source>
</evidence>
<organism evidence="1 2">
    <name type="scientific">Haemonchus placei</name>
    <name type="common">Barber's pole worm</name>
    <dbReference type="NCBI Taxonomy" id="6290"/>
    <lineage>
        <taxon>Eukaryota</taxon>
        <taxon>Metazoa</taxon>
        <taxon>Ecdysozoa</taxon>
        <taxon>Nematoda</taxon>
        <taxon>Chromadorea</taxon>
        <taxon>Rhabditida</taxon>
        <taxon>Rhabditina</taxon>
        <taxon>Rhabditomorpha</taxon>
        <taxon>Strongyloidea</taxon>
        <taxon>Trichostrongylidae</taxon>
        <taxon>Haemonchus</taxon>
    </lineage>
</organism>
<protein>
    <submittedName>
        <fullName evidence="1">Uncharacterized protein</fullName>
    </submittedName>
</protein>
<dbReference type="EMBL" id="UZAF01016205">
    <property type="protein sequence ID" value="VDO23112.1"/>
    <property type="molecule type" value="Genomic_DNA"/>
</dbReference>
<proteinExistence type="predicted"/>
<name>A0A3P7X0D4_HAEPC</name>
<accession>A0A3P7X0D4</accession>
<gene>
    <name evidence="1" type="ORF">HPLM_LOCUS4383</name>
</gene>
<evidence type="ECO:0000313" key="2">
    <source>
        <dbReference type="Proteomes" id="UP000268014"/>
    </source>
</evidence>
<dbReference type="Proteomes" id="UP000268014">
    <property type="component" value="Unassembled WGS sequence"/>
</dbReference>
<sequence length="44" mass="5408">MVVLSDFIFAWNAPMLEGYLQICYSYECWVIMHESEPVQWYMKR</sequence>
<dbReference type="AlphaFoldDB" id="A0A3P7X0D4"/>
<reference evidence="1 2" key="1">
    <citation type="submission" date="2018-11" db="EMBL/GenBank/DDBJ databases">
        <authorList>
            <consortium name="Pathogen Informatics"/>
        </authorList>
    </citation>
    <scope>NUCLEOTIDE SEQUENCE [LARGE SCALE GENOMIC DNA]</scope>
    <source>
        <strain evidence="1 2">MHpl1</strain>
    </source>
</reference>